<feature type="compositionally biased region" description="Low complexity" evidence="1">
    <location>
        <begin position="299"/>
        <end position="308"/>
    </location>
</feature>
<dbReference type="InterPro" id="IPR011990">
    <property type="entry name" value="TPR-like_helical_dom_sf"/>
</dbReference>
<dbReference type="SUPFAM" id="SSF48452">
    <property type="entry name" value="TPR-like"/>
    <property type="match status" value="1"/>
</dbReference>
<evidence type="ECO:0000256" key="1">
    <source>
        <dbReference type="SAM" id="MobiDB-lite"/>
    </source>
</evidence>
<dbReference type="KEGG" id="cre:CHLRE_03g157950v5"/>
<evidence type="ECO:0000313" key="2">
    <source>
        <dbReference type="EMBL" id="PNW84770.1"/>
    </source>
</evidence>
<proteinExistence type="predicted"/>
<feature type="compositionally biased region" description="Low complexity" evidence="1">
    <location>
        <begin position="532"/>
        <end position="548"/>
    </location>
</feature>
<dbReference type="Proteomes" id="UP000006906">
    <property type="component" value="Chromosome 3"/>
</dbReference>
<dbReference type="OMA" id="EELYPWH"/>
<keyword evidence="3" id="KW-1185">Reference proteome</keyword>
<sequence length="555" mass="59857">METPGDQATAAEAEVVDLDFEKFLSVALAETPPDIADQLRAGLRKRYDKPPVEALELCLGRNVPLARARQLLFHPGEDDMRVYPDLIAMPPAGAPDSHPQRVVQVCSLASLYLVHSKSWETVRPFVEAGGLKQLALVLAHPNPYLASQAMSALMHITDEDLLFPWHDPPATPDGRGPRSGPYALVWRRMYELSSSSPFLAHLLAHYRPGAEPVFPGASGMALRLFAFYVSWMRRHFTQDGKLSLSSGILELLQHWAGDKVVSEDERQLANQLYQDFSRFPSAKATKPSESDAGASGTRPLQPQQQHHLGGLDGGDDEEPEHHVAAEASHINSGPSADNEAEQLKERGNEAYKRGDFSAAIHLYSSALDVLVPTERLLTEGPRRATYHANRAAAYMARAGAQLREGDADTAGHLEGVDHGSEGLGARHLEAAVLDCDMALQLDPTSGTAPKTCLRKARALQRLARAEEAAVAARTGLDKCAGGSEVQRELRALVKELEERVGSAPAETQAGRDGGKEAVLGEEQQGNAAVRYAGESGAPAASPSAGEGPTNWNDMD</sequence>
<dbReference type="GeneID" id="5723034"/>
<dbReference type="PaxDb" id="3055-EDP00104"/>
<feature type="region of interest" description="Disordered" evidence="1">
    <location>
        <begin position="279"/>
        <end position="319"/>
    </location>
</feature>
<dbReference type="InterPro" id="IPR052758">
    <property type="entry name" value="SRC_co-chaperone"/>
</dbReference>
<dbReference type="OrthoDB" id="199930at2759"/>
<dbReference type="PANTHER" id="PTHR44200">
    <property type="entry name" value="DNAJ HOMOLOG SUBFAMILY C MEMBER 7"/>
    <property type="match status" value="1"/>
</dbReference>
<gene>
    <name evidence="2" type="ORF">CHLRE_03g157950v5</name>
</gene>
<reference evidence="2 3" key="1">
    <citation type="journal article" date="2007" name="Science">
        <title>The Chlamydomonas genome reveals the evolution of key animal and plant functions.</title>
        <authorList>
            <person name="Merchant S.S."/>
            <person name="Prochnik S.E."/>
            <person name="Vallon O."/>
            <person name="Harris E.H."/>
            <person name="Karpowicz S.J."/>
            <person name="Witman G.B."/>
            <person name="Terry A."/>
            <person name="Salamov A."/>
            <person name="Fritz-Laylin L.K."/>
            <person name="Marechal-Drouard L."/>
            <person name="Marshall W.F."/>
            <person name="Qu L.H."/>
            <person name="Nelson D.R."/>
            <person name="Sanderfoot A.A."/>
            <person name="Spalding M.H."/>
            <person name="Kapitonov V.V."/>
            <person name="Ren Q."/>
            <person name="Ferris P."/>
            <person name="Lindquist E."/>
            <person name="Shapiro H."/>
            <person name="Lucas S.M."/>
            <person name="Grimwood J."/>
            <person name="Schmutz J."/>
            <person name="Cardol P."/>
            <person name="Cerutti H."/>
            <person name="Chanfreau G."/>
            <person name="Chen C.L."/>
            <person name="Cognat V."/>
            <person name="Croft M.T."/>
            <person name="Dent R."/>
            <person name="Dutcher S."/>
            <person name="Fernandez E."/>
            <person name="Fukuzawa H."/>
            <person name="Gonzalez-Ballester D."/>
            <person name="Gonzalez-Halphen D."/>
            <person name="Hallmann A."/>
            <person name="Hanikenne M."/>
            <person name="Hippler M."/>
            <person name="Inwood W."/>
            <person name="Jabbari K."/>
            <person name="Kalanon M."/>
            <person name="Kuras R."/>
            <person name="Lefebvre P.A."/>
            <person name="Lemaire S.D."/>
            <person name="Lobanov A.V."/>
            <person name="Lohr M."/>
            <person name="Manuell A."/>
            <person name="Meier I."/>
            <person name="Mets L."/>
            <person name="Mittag M."/>
            <person name="Mittelmeier T."/>
            <person name="Moroney J.V."/>
            <person name="Moseley J."/>
            <person name="Napoli C."/>
            <person name="Nedelcu A.M."/>
            <person name="Niyogi K."/>
            <person name="Novoselov S.V."/>
            <person name="Paulsen I.T."/>
            <person name="Pazour G."/>
            <person name="Purton S."/>
            <person name="Ral J.P."/>
            <person name="Riano-Pachon D.M."/>
            <person name="Riekhof W."/>
            <person name="Rymarquis L."/>
            <person name="Schroda M."/>
            <person name="Stern D."/>
            <person name="Umen J."/>
            <person name="Willows R."/>
            <person name="Wilson N."/>
            <person name="Zimmer S.L."/>
            <person name="Allmer J."/>
            <person name="Balk J."/>
            <person name="Bisova K."/>
            <person name="Chen C.J."/>
            <person name="Elias M."/>
            <person name="Gendler K."/>
            <person name="Hauser C."/>
            <person name="Lamb M.R."/>
            <person name="Ledford H."/>
            <person name="Long J.C."/>
            <person name="Minagawa J."/>
            <person name="Page M.D."/>
            <person name="Pan J."/>
            <person name="Pootakham W."/>
            <person name="Roje S."/>
            <person name="Rose A."/>
            <person name="Stahlberg E."/>
            <person name="Terauchi A.M."/>
            <person name="Yang P."/>
            <person name="Ball S."/>
            <person name="Bowler C."/>
            <person name="Dieckmann C.L."/>
            <person name="Gladyshev V.N."/>
            <person name="Green P."/>
            <person name="Jorgensen R."/>
            <person name="Mayfield S."/>
            <person name="Mueller-Roeber B."/>
            <person name="Rajamani S."/>
            <person name="Sayre R.T."/>
            <person name="Brokstein P."/>
            <person name="Dubchak I."/>
            <person name="Goodstein D."/>
            <person name="Hornick L."/>
            <person name="Huang Y.W."/>
            <person name="Jhaveri J."/>
            <person name="Luo Y."/>
            <person name="Martinez D."/>
            <person name="Ngau W.C."/>
            <person name="Otillar B."/>
            <person name="Poliakov A."/>
            <person name="Porter A."/>
            <person name="Szajkowski L."/>
            <person name="Werner G."/>
            <person name="Zhou K."/>
            <person name="Grigoriev I.V."/>
            <person name="Rokhsar D.S."/>
            <person name="Grossman A.R."/>
        </authorList>
    </citation>
    <scope>NUCLEOTIDE SEQUENCE [LARGE SCALE GENOMIC DNA]</scope>
    <source>
        <strain evidence="3">CC-503</strain>
    </source>
</reference>
<dbReference type="AlphaFoldDB" id="A0A2K3DW61"/>
<dbReference type="RefSeq" id="XP_001697442.2">
    <property type="nucleotide sequence ID" value="XM_001697390.2"/>
</dbReference>
<organism evidence="2 3">
    <name type="scientific">Chlamydomonas reinhardtii</name>
    <name type="common">Chlamydomonas smithii</name>
    <dbReference type="NCBI Taxonomy" id="3055"/>
    <lineage>
        <taxon>Eukaryota</taxon>
        <taxon>Viridiplantae</taxon>
        <taxon>Chlorophyta</taxon>
        <taxon>core chlorophytes</taxon>
        <taxon>Chlorophyceae</taxon>
        <taxon>CS clade</taxon>
        <taxon>Chlamydomonadales</taxon>
        <taxon>Chlamydomonadaceae</taxon>
        <taxon>Chlamydomonas</taxon>
    </lineage>
</organism>
<name>A0A2K3DW61_CHLRE</name>
<dbReference type="EMBL" id="CM008964">
    <property type="protein sequence ID" value="PNW84770.1"/>
    <property type="molecule type" value="Genomic_DNA"/>
</dbReference>
<dbReference type="PANTHER" id="PTHR44200:SF1">
    <property type="entry name" value="DNAJ HOMOLOG SUBFAMILY C MEMBER 7"/>
    <property type="match status" value="1"/>
</dbReference>
<dbReference type="Gene3D" id="1.25.40.10">
    <property type="entry name" value="Tetratricopeptide repeat domain"/>
    <property type="match status" value="1"/>
</dbReference>
<dbReference type="Gramene" id="PNW84770">
    <property type="protein sequence ID" value="PNW84770"/>
    <property type="gene ID" value="CHLRE_03g157950v5"/>
</dbReference>
<dbReference type="STRING" id="3055.A0A2K3DW61"/>
<evidence type="ECO:0000313" key="3">
    <source>
        <dbReference type="Proteomes" id="UP000006906"/>
    </source>
</evidence>
<feature type="region of interest" description="Disordered" evidence="1">
    <location>
        <begin position="498"/>
        <end position="555"/>
    </location>
</feature>
<dbReference type="InParanoid" id="A0A2K3DW61"/>
<protein>
    <submittedName>
        <fullName evidence="2">Uncharacterized protein</fullName>
    </submittedName>
</protein>
<accession>A0A2K3DW61</accession>
<dbReference type="ExpressionAtlas" id="A0A2K3DW61">
    <property type="expression patterns" value="baseline and differential"/>
</dbReference>